<dbReference type="EMBL" id="CAIIXF020000010">
    <property type="protein sequence ID" value="CAH1796656.1"/>
    <property type="molecule type" value="Genomic_DNA"/>
</dbReference>
<evidence type="ECO:0000256" key="4">
    <source>
        <dbReference type="ARBA" id="ARBA00022737"/>
    </source>
</evidence>
<dbReference type="InterPro" id="IPR035892">
    <property type="entry name" value="C2_domain_sf"/>
</dbReference>
<feature type="compositionally biased region" description="Basic residues" evidence="8">
    <location>
        <begin position="44"/>
        <end position="56"/>
    </location>
</feature>
<evidence type="ECO:0000313" key="11">
    <source>
        <dbReference type="Proteomes" id="UP000749559"/>
    </source>
</evidence>
<protein>
    <submittedName>
        <fullName evidence="10">Uncharacterized protein</fullName>
    </submittedName>
</protein>
<gene>
    <name evidence="10" type="ORF">OFUS_LOCUS21041</name>
</gene>
<dbReference type="PANTHER" id="PTHR45911:SF4">
    <property type="entry name" value="MULTIPLE C2 AND TRANSMEMBRANE DOMAIN-CONTAINING PROTEIN"/>
    <property type="match status" value="1"/>
</dbReference>
<dbReference type="Gene3D" id="2.60.40.150">
    <property type="entry name" value="C2 domain"/>
    <property type="match status" value="3"/>
</dbReference>
<evidence type="ECO:0000256" key="6">
    <source>
        <dbReference type="ARBA" id="ARBA00022989"/>
    </source>
</evidence>
<feature type="compositionally biased region" description="Polar residues" evidence="8">
    <location>
        <begin position="139"/>
        <end position="169"/>
    </location>
</feature>
<dbReference type="SUPFAM" id="SSF49562">
    <property type="entry name" value="C2 domain (Calcium/lipid-binding domain, CaLB)"/>
    <property type="match status" value="3"/>
</dbReference>
<keyword evidence="3" id="KW-0479">Metal-binding</keyword>
<feature type="compositionally biased region" description="Basic and acidic residues" evidence="8">
    <location>
        <begin position="104"/>
        <end position="119"/>
    </location>
</feature>
<dbReference type="Proteomes" id="UP000749559">
    <property type="component" value="Unassembled WGS sequence"/>
</dbReference>
<dbReference type="CDD" id="cd08377">
    <property type="entry name" value="C2C_MCTP_PRT"/>
    <property type="match status" value="1"/>
</dbReference>
<evidence type="ECO:0000256" key="5">
    <source>
        <dbReference type="ARBA" id="ARBA00022837"/>
    </source>
</evidence>
<dbReference type="Pfam" id="PF08372">
    <property type="entry name" value="PRT_C"/>
    <property type="match status" value="1"/>
</dbReference>
<organism evidence="10 11">
    <name type="scientific">Owenia fusiformis</name>
    <name type="common">Polychaete worm</name>
    <dbReference type="NCBI Taxonomy" id="6347"/>
    <lineage>
        <taxon>Eukaryota</taxon>
        <taxon>Metazoa</taxon>
        <taxon>Spiralia</taxon>
        <taxon>Lophotrochozoa</taxon>
        <taxon>Annelida</taxon>
        <taxon>Polychaeta</taxon>
        <taxon>Sedentaria</taxon>
        <taxon>Canalipalpata</taxon>
        <taxon>Sabellida</taxon>
        <taxon>Oweniida</taxon>
        <taxon>Oweniidae</taxon>
        <taxon>Owenia</taxon>
    </lineage>
</organism>
<evidence type="ECO:0000313" key="10">
    <source>
        <dbReference type="EMBL" id="CAH1796656.1"/>
    </source>
</evidence>
<dbReference type="FunFam" id="2.60.40.150:FF:000050">
    <property type="entry name" value="Multiple C2 and transmembrane domain containing 1"/>
    <property type="match status" value="1"/>
</dbReference>
<keyword evidence="7 9" id="KW-0472">Membrane</keyword>
<feature type="transmembrane region" description="Helical" evidence="9">
    <location>
        <begin position="799"/>
        <end position="820"/>
    </location>
</feature>
<dbReference type="OrthoDB" id="5973539at2759"/>
<dbReference type="GO" id="GO:0030672">
    <property type="term" value="C:synaptic vesicle membrane"/>
    <property type="evidence" value="ECO:0007669"/>
    <property type="project" value="TreeGrafter"/>
</dbReference>
<feature type="region of interest" description="Disordered" evidence="8">
    <location>
        <begin position="1"/>
        <end position="177"/>
    </location>
</feature>
<dbReference type="InterPro" id="IPR013583">
    <property type="entry name" value="MCTP_C"/>
</dbReference>
<keyword evidence="5" id="KW-0106">Calcium</keyword>
<dbReference type="Pfam" id="PF00168">
    <property type="entry name" value="C2"/>
    <property type="match status" value="3"/>
</dbReference>
<comment type="subcellular location">
    <subcellularLocation>
        <location evidence="1">Membrane</location>
        <topology evidence="1">Multi-pass membrane protein</topology>
    </subcellularLocation>
</comment>
<name>A0A8J1XUB8_OWEFU</name>
<feature type="transmembrane region" description="Helical" evidence="9">
    <location>
        <begin position="697"/>
        <end position="721"/>
    </location>
</feature>
<dbReference type="InterPro" id="IPR000008">
    <property type="entry name" value="C2_dom"/>
</dbReference>
<comment type="caution">
    <text evidence="10">The sequence shown here is derived from an EMBL/GenBank/DDBJ whole genome shotgun (WGS) entry which is preliminary data.</text>
</comment>
<evidence type="ECO:0000256" key="8">
    <source>
        <dbReference type="SAM" id="MobiDB-lite"/>
    </source>
</evidence>
<accession>A0A8J1XUB8</accession>
<dbReference type="GO" id="GO:0005509">
    <property type="term" value="F:calcium ion binding"/>
    <property type="evidence" value="ECO:0007669"/>
    <property type="project" value="TreeGrafter"/>
</dbReference>
<dbReference type="PROSITE" id="PS50004">
    <property type="entry name" value="C2"/>
    <property type="match status" value="3"/>
</dbReference>
<feature type="compositionally biased region" description="Low complexity" evidence="8">
    <location>
        <begin position="120"/>
        <end position="136"/>
    </location>
</feature>
<keyword evidence="6 9" id="KW-1133">Transmembrane helix</keyword>
<evidence type="ECO:0000256" key="1">
    <source>
        <dbReference type="ARBA" id="ARBA00004141"/>
    </source>
</evidence>
<reference evidence="10" key="1">
    <citation type="submission" date="2022-03" db="EMBL/GenBank/DDBJ databases">
        <authorList>
            <person name="Martin C."/>
        </authorList>
    </citation>
    <scope>NUCLEOTIDE SEQUENCE</scope>
</reference>
<keyword evidence="4" id="KW-0677">Repeat</keyword>
<sequence>MEQFKGLRRQSDGGTNSSTGPDDSIIATPQLSRRKRFWNSFKKSTQKLRRSKSREKLKKDKENGRLARSSPNIAIVDSSPRQPRPKFPHAQRNIDFEDEGVPETPKRENNDAGYHDRCFSDPGMPPSKDSSSSPRSSRTRQLTRMASQEQSLGSSFDSGDASHVTTELTNGRESEVDSGITVVESTEATALRQRQNIFRQHPFFQLEINLKEGRDLVIRDSCGTSDPYVKFKMNGKQCYKSRIVYKNLNPKWDEKFTIPVEDAFTPVQVKVYDYDRGMTDDAMGSAEMDLTQLEPGVSSEMKLLLSDKSGKTSEYMGYLLLECTIKPKSQDEKEQYFKKSMRLSDQAKKMKQQIWSSVVTIVLVEGRNLLPMDDNGLSDPYIKFRLGNEKYKSKFKTKTLTPRWLEQFDLHMFDDQTSMLEVSCWDHDVAGKDDFMGRAIVDLSSLDREVTHTLDTVLEDGAGIVKILLTISGTAGGETISDLVNYKPNPREREEVVCKYGLLKSFKGLKDIGYLQVKVFQAQNLLAADLGGKSDPFCVLELVNSRLQTQTEYKTLNPEWGKVFTFNVKDIHSVLEVTVYDEDRDKKAEFLGKVAIPILRVKNGEKKWYTLKDKKLMTRAKGAIQLQLDFIYNHVKAAVRTVNPREEKYMQPEPKFKISIMKRNIDRVSKIVEAGVESGKFLGSCFSWESKPRSATAFAVFLVICLTVELYMIPIVLLILFTKGYIVTCIKQDTPQYKEYYDEELDEEDEEKDNKKKEEKKSFKEKLQAVQDVCLQVQEHMDMIASMGERVKNTFNWTVPWLSTLAVIALGVGVIILYYIPLRYLIMAWGINKFTKKLRAPNAIPNNELVDFLSRVPSDKELIMFRELRPDSTIVTGKKKRQ</sequence>
<evidence type="ECO:0000256" key="7">
    <source>
        <dbReference type="ARBA" id="ARBA00023136"/>
    </source>
</evidence>
<dbReference type="PANTHER" id="PTHR45911">
    <property type="entry name" value="C2 DOMAIN-CONTAINING PROTEIN"/>
    <property type="match status" value="1"/>
</dbReference>
<dbReference type="CDD" id="cd08376">
    <property type="entry name" value="C2B_MCTP_PRT"/>
    <property type="match status" value="1"/>
</dbReference>
<feature type="compositionally biased region" description="Polar residues" evidence="8">
    <location>
        <begin position="12"/>
        <end position="31"/>
    </location>
</feature>
<keyword evidence="11" id="KW-1185">Reference proteome</keyword>
<dbReference type="FunFam" id="2.60.40.150:FF:000167">
    <property type="entry name" value="Multiple C2 domains, transmembrane 2a"/>
    <property type="match status" value="1"/>
</dbReference>
<dbReference type="AlphaFoldDB" id="A0A8J1XUB8"/>
<evidence type="ECO:0000256" key="2">
    <source>
        <dbReference type="ARBA" id="ARBA00022692"/>
    </source>
</evidence>
<keyword evidence="2 9" id="KW-0812">Transmembrane</keyword>
<dbReference type="CDD" id="cd04042">
    <property type="entry name" value="C2A_MCTP_PRT"/>
    <property type="match status" value="1"/>
</dbReference>
<proteinExistence type="predicted"/>
<dbReference type="GO" id="GO:0046928">
    <property type="term" value="P:regulation of neurotransmitter secretion"/>
    <property type="evidence" value="ECO:0007669"/>
    <property type="project" value="TreeGrafter"/>
</dbReference>
<evidence type="ECO:0000256" key="9">
    <source>
        <dbReference type="SAM" id="Phobius"/>
    </source>
</evidence>
<dbReference type="SMART" id="SM00239">
    <property type="entry name" value="C2"/>
    <property type="match status" value="3"/>
</dbReference>
<evidence type="ECO:0000256" key="3">
    <source>
        <dbReference type="ARBA" id="ARBA00022723"/>
    </source>
</evidence>
<dbReference type="PRINTS" id="PR00360">
    <property type="entry name" value="C2DOMAIN"/>
</dbReference>